<evidence type="ECO:0000313" key="1">
    <source>
        <dbReference type="EMBL" id="EKC73172.1"/>
    </source>
</evidence>
<feature type="non-terminal residue" evidence="1">
    <location>
        <position position="1"/>
    </location>
</feature>
<name>K1TJ88_9ZZZZ</name>
<comment type="caution">
    <text evidence="1">The sequence shown here is derived from an EMBL/GenBank/DDBJ whole genome shotgun (WGS) entry which is preliminary data.</text>
</comment>
<accession>K1TJ88</accession>
<dbReference type="EMBL" id="AJWY01004161">
    <property type="protein sequence ID" value="EKC73172.1"/>
    <property type="molecule type" value="Genomic_DNA"/>
</dbReference>
<dbReference type="AlphaFoldDB" id="K1TJ88"/>
<proteinExistence type="predicted"/>
<gene>
    <name evidence="1" type="ORF">LEA_06359</name>
</gene>
<organism evidence="1">
    <name type="scientific">human gut metagenome</name>
    <dbReference type="NCBI Taxonomy" id="408170"/>
    <lineage>
        <taxon>unclassified sequences</taxon>
        <taxon>metagenomes</taxon>
        <taxon>organismal metagenomes</taxon>
    </lineage>
</organism>
<protein>
    <submittedName>
        <fullName evidence="1">Uncharacterized protein</fullName>
    </submittedName>
</protein>
<reference evidence="1" key="1">
    <citation type="journal article" date="2013" name="Environ. Microbiol.">
        <title>Microbiota from the distal guts of lean and obese adolescents exhibit partial functional redundancy besides clear differences in community structure.</title>
        <authorList>
            <person name="Ferrer M."/>
            <person name="Ruiz A."/>
            <person name="Lanza F."/>
            <person name="Haange S.B."/>
            <person name="Oberbach A."/>
            <person name="Till H."/>
            <person name="Bargiela R."/>
            <person name="Campoy C."/>
            <person name="Segura M.T."/>
            <person name="Richter M."/>
            <person name="von Bergen M."/>
            <person name="Seifert J."/>
            <person name="Suarez A."/>
        </authorList>
    </citation>
    <scope>NUCLEOTIDE SEQUENCE</scope>
</reference>
<sequence length="30" mass="3291">VMFGASLLKVLKFGFAFTGMELACLLVVRE</sequence>